<feature type="compositionally biased region" description="Low complexity" evidence="1">
    <location>
        <begin position="141"/>
        <end position="154"/>
    </location>
</feature>
<sequence>MSKKPSRLGLPSTAQVASRNKPAPDATSDKVGGAGPSMDQNSSKSSRSSDTLPAAQEVSQPPPLHQRHSGMVSVLVTPSEANDLSSVSRRPGAVQRQQRSPGVVLPHSPGDRETATMPVVTVSATGGSTRVPKQPGEPRRSAAAGPATRGGTPSEASLISRRAKEAPSLPTSDLNGGTNARVMPDDRRRTGGTDGRPLDEGLVRGAFISCT</sequence>
<feature type="compositionally biased region" description="Polar residues" evidence="1">
    <location>
        <begin position="79"/>
        <end position="88"/>
    </location>
</feature>
<dbReference type="VEuPathDB" id="VectorBase:LOC119168452"/>
<name>A0A9J6E3C0_RHIMP</name>
<dbReference type="EMBL" id="JABSTU010000006">
    <property type="protein sequence ID" value="KAH8028828.1"/>
    <property type="molecule type" value="Genomic_DNA"/>
</dbReference>
<dbReference type="Proteomes" id="UP000821866">
    <property type="component" value="Chromosome 4"/>
</dbReference>
<protein>
    <submittedName>
        <fullName evidence="2">Uncharacterized protein</fullName>
    </submittedName>
</protein>
<gene>
    <name evidence="2" type="ORF">HPB51_019914</name>
</gene>
<accession>A0A9J6E3C0</accession>
<feature type="region of interest" description="Disordered" evidence="1">
    <location>
        <begin position="1"/>
        <end position="211"/>
    </location>
</feature>
<reference evidence="2" key="1">
    <citation type="journal article" date="2020" name="Cell">
        <title>Large-Scale Comparative Analyses of Tick Genomes Elucidate Their Genetic Diversity and Vector Capacities.</title>
        <authorList>
            <consortium name="Tick Genome and Microbiome Consortium (TIGMIC)"/>
            <person name="Jia N."/>
            <person name="Wang J."/>
            <person name="Shi W."/>
            <person name="Du L."/>
            <person name="Sun Y."/>
            <person name="Zhan W."/>
            <person name="Jiang J.F."/>
            <person name="Wang Q."/>
            <person name="Zhang B."/>
            <person name="Ji P."/>
            <person name="Bell-Sakyi L."/>
            <person name="Cui X.M."/>
            <person name="Yuan T.T."/>
            <person name="Jiang B.G."/>
            <person name="Yang W.F."/>
            <person name="Lam T.T."/>
            <person name="Chang Q.C."/>
            <person name="Ding S.J."/>
            <person name="Wang X.J."/>
            <person name="Zhu J.G."/>
            <person name="Ruan X.D."/>
            <person name="Zhao L."/>
            <person name="Wei J.T."/>
            <person name="Ye R.Z."/>
            <person name="Que T.C."/>
            <person name="Du C.H."/>
            <person name="Zhou Y.H."/>
            <person name="Cheng J.X."/>
            <person name="Dai P.F."/>
            <person name="Guo W.B."/>
            <person name="Han X.H."/>
            <person name="Huang E.J."/>
            <person name="Li L.F."/>
            <person name="Wei W."/>
            <person name="Gao Y.C."/>
            <person name="Liu J.Z."/>
            <person name="Shao H.Z."/>
            <person name="Wang X."/>
            <person name="Wang C.C."/>
            <person name="Yang T.C."/>
            <person name="Huo Q.B."/>
            <person name="Li W."/>
            <person name="Chen H.Y."/>
            <person name="Chen S.E."/>
            <person name="Zhou L.G."/>
            <person name="Ni X.B."/>
            <person name="Tian J.H."/>
            <person name="Sheng Y."/>
            <person name="Liu T."/>
            <person name="Pan Y.S."/>
            <person name="Xia L.Y."/>
            <person name="Li J."/>
            <person name="Zhao F."/>
            <person name="Cao W.C."/>
        </authorList>
    </citation>
    <scope>NUCLEOTIDE SEQUENCE</scope>
    <source>
        <strain evidence="2">Rmic-2018</strain>
    </source>
</reference>
<dbReference type="AlphaFoldDB" id="A0A9J6E3C0"/>
<evidence type="ECO:0000313" key="3">
    <source>
        <dbReference type="Proteomes" id="UP000821866"/>
    </source>
</evidence>
<evidence type="ECO:0000313" key="2">
    <source>
        <dbReference type="EMBL" id="KAH8028828.1"/>
    </source>
</evidence>
<feature type="compositionally biased region" description="Polar residues" evidence="1">
    <location>
        <begin position="169"/>
        <end position="178"/>
    </location>
</feature>
<reference evidence="2" key="2">
    <citation type="submission" date="2021-09" db="EMBL/GenBank/DDBJ databases">
        <authorList>
            <person name="Jia N."/>
            <person name="Wang J."/>
            <person name="Shi W."/>
            <person name="Du L."/>
            <person name="Sun Y."/>
            <person name="Zhan W."/>
            <person name="Jiang J."/>
            <person name="Wang Q."/>
            <person name="Zhang B."/>
            <person name="Ji P."/>
            <person name="Sakyi L.B."/>
            <person name="Cui X."/>
            <person name="Yuan T."/>
            <person name="Jiang B."/>
            <person name="Yang W."/>
            <person name="Lam T.T.-Y."/>
            <person name="Chang Q."/>
            <person name="Ding S."/>
            <person name="Wang X."/>
            <person name="Zhu J."/>
            <person name="Ruan X."/>
            <person name="Zhao L."/>
            <person name="Wei J."/>
            <person name="Que T."/>
            <person name="Du C."/>
            <person name="Cheng J."/>
            <person name="Dai P."/>
            <person name="Han X."/>
            <person name="Huang E."/>
            <person name="Gao Y."/>
            <person name="Liu J."/>
            <person name="Shao H."/>
            <person name="Ye R."/>
            <person name="Li L."/>
            <person name="Wei W."/>
            <person name="Wang X."/>
            <person name="Wang C."/>
            <person name="Huo Q."/>
            <person name="Li W."/>
            <person name="Guo W."/>
            <person name="Chen H."/>
            <person name="Chen S."/>
            <person name="Zhou L."/>
            <person name="Zhou L."/>
            <person name="Ni X."/>
            <person name="Tian J."/>
            <person name="Zhou Y."/>
            <person name="Sheng Y."/>
            <person name="Liu T."/>
            <person name="Pan Y."/>
            <person name="Xia L."/>
            <person name="Li J."/>
            <person name="Zhao F."/>
            <person name="Cao W."/>
        </authorList>
    </citation>
    <scope>NUCLEOTIDE SEQUENCE</scope>
    <source>
        <strain evidence="2">Rmic-2018</strain>
        <tissue evidence="2">Larvae</tissue>
    </source>
</reference>
<proteinExistence type="predicted"/>
<evidence type="ECO:0000256" key="1">
    <source>
        <dbReference type="SAM" id="MobiDB-lite"/>
    </source>
</evidence>
<comment type="caution">
    <text evidence="2">The sequence shown here is derived from an EMBL/GenBank/DDBJ whole genome shotgun (WGS) entry which is preliminary data.</text>
</comment>
<feature type="compositionally biased region" description="Basic and acidic residues" evidence="1">
    <location>
        <begin position="183"/>
        <end position="202"/>
    </location>
</feature>
<organism evidence="2 3">
    <name type="scientific">Rhipicephalus microplus</name>
    <name type="common">Cattle tick</name>
    <name type="synonym">Boophilus microplus</name>
    <dbReference type="NCBI Taxonomy" id="6941"/>
    <lineage>
        <taxon>Eukaryota</taxon>
        <taxon>Metazoa</taxon>
        <taxon>Ecdysozoa</taxon>
        <taxon>Arthropoda</taxon>
        <taxon>Chelicerata</taxon>
        <taxon>Arachnida</taxon>
        <taxon>Acari</taxon>
        <taxon>Parasitiformes</taxon>
        <taxon>Ixodida</taxon>
        <taxon>Ixodoidea</taxon>
        <taxon>Ixodidae</taxon>
        <taxon>Rhipicephalinae</taxon>
        <taxon>Rhipicephalus</taxon>
        <taxon>Boophilus</taxon>
    </lineage>
</organism>
<keyword evidence="3" id="KW-1185">Reference proteome</keyword>